<keyword evidence="3 8" id="KW-0479">Metal-binding</keyword>
<protein>
    <recommendedName>
        <fullName evidence="8">ATP-dependent dethiobiotin synthetase BioD</fullName>
        <ecNumber evidence="8">6.3.3.3</ecNumber>
    </recommendedName>
    <alternativeName>
        <fullName evidence="8">DTB synthetase</fullName>
        <shortName evidence="8">DTBS</shortName>
    </alternativeName>
    <alternativeName>
        <fullName evidence="8">Dethiobiotin synthase</fullName>
    </alternativeName>
</protein>
<keyword evidence="1 8" id="KW-0963">Cytoplasm</keyword>
<evidence type="ECO:0000256" key="8">
    <source>
        <dbReference type="HAMAP-Rule" id="MF_00336"/>
    </source>
</evidence>
<feature type="binding site" evidence="8">
    <location>
        <position position="219"/>
    </location>
    <ligand>
        <name>ATP</name>
        <dbReference type="ChEBI" id="CHEBI:30616"/>
    </ligand>
</feature>
<dbReference type="PANTHER" id="PTHR43210">
    <property type="entry name" value="DETHIOBIOTIN SYNTHETASE"/>
    <property type="match status" value="1"/>
</dbReference>
<keyword evidence="9" id="KW-0175">Coiled coil</keyword>
<organism evidence="10 11">
    <name type="scientific">Canicola haemoglobinophilus</name>
    <dbReference type="NCBI Taxonomy" id="733"/>
    <lineage>
        <taxon>Bacteria</taxon>
        <taxon>Pseudomonadati</taxon>
        <taxon>Pseudomonadota</taxon>
        <taxon>Gammaproteobacteria</taxon>
        <taxon>Pasteurellales</taxon>
        <taxon>Pasteurellaceae</taxon>
        <taxon>Canicola</taxon>
    </lineage>
</organism>
<dbReference type="Proteomes" id="UP000254496">
    <property type="component" value="Unassembled WGS sequence"/>
</dbReference>
<dbReference type="RefSeq" id="WP_115072825.1">
    <property type="nucleotide sequence ID" value="NZ_UGHE01000002.1"/>
</dbReference>
<feature type="coiled-coil region" evidence="9">
    <location>
        <begin position="96"/>
        <end position="123"/>
    </location>
</feature>
<dbReference type="GO" id="GO:0004141">
    <property type="term" value="F:dethiobiotin synthase activity"/>
    <property type="evidence" value="ECO:0007669"/>
    <property type="project" value="UniProtKB-UniRule"/>
</dbReference>
<comment type="caution">
    <text evidence="10">The sequence shown here is derived from an EMBL/GenBank/DDBJ whole genome shotgun (WGS) entry which is preliminary data.</text>
</comment>
<sequence length="239" mass="26749">MSSFFVTGTDTNVGKTIASRAIIQALQNKGIQTVGYKPIACGREEPIYAPTNYPESDHGLENNLDVLTLINSTHQDITYQMANSYTFEYALLVLTKESERININKINRDLEHLTKNYQSVLVEGAFGWLTPMNKTHTFADWVKEQKMPIVLVVGIKEGCINHTLLTVQAIQNTGLPLLGWIANRINPGCGHYAEIIELLTSKIDAPLLGKIPYIHKPEEQNLGAYITNIDRLSYMQTLS</sequence>
<dbReference type="Gene3D" id="3.40.50.300">
    <property type="entry name" value="P-loop containing nucleotide triphosphate hydrolases"/>
    <property type="match status" value="1"/>
</dbReference>
<keyword evidence="2 8" id="KW-0436">Ligase</keyword>
<comment type="cofactor">
    <cofactor evidence="8">
        <name>Mg(2+)</name>
        <dbReference type="ChEBI" id="CHEBI:18420"/>
    </cofactor>
</comment>
<comment type="catalytic activity">
    <reaction evidence="8">
        <text>(7R,8S)-7,8-diammoniononanoate + CO2 + ATP = (4R,5S)-dethiobiotin + ADP + phosphate + 3 H(+)</text>
        <dbReference type="Rhea" id="RHEA:15805"/>
        <dbReference type="ChEBI" id="CHEBI:15378"/>
        <dbReference type="ChEBI" id="CHEBI:16526"/>
        <dbReference type="ChEBI" id="CHEBI:30616"/>
        <dbReference type="ChEBI" id="CHEBI:43474"/>
        <dbReference type="ChEBI" id="CHEBI:149469"/>
        <dbReference type="ChEBI" id="CHEBI:149473"/>
        <dbReference type="ChEBI" id="CHEBI:456216"/>
        <dbReference type="EC" id="6.3.3.3"/>
    </reaction>
</comment>
<dbReference type="CDD" id="cd03109">
    <property type="entry name" value="DTBS"/>
    <property type="match status" value="1"/>
</dbReference>
<dbReference type="GO" id="GO:0005829">
    <property type="term" value="C:cytosol"/>
    <property type="evidence" value="ECO:0007669"/>
    <property type="project" value="TreeGrafter"/>
</dbReference>
<feature type="binding site" evidence="8">
    <location>
        <position position="123"/>
    </location>
    <ligand>
        <name>Mg(2+)</name>
        <dbReference type="ChEBI" id="CHEBI:18420"/>
    </ligand>
</feature>
<feature type="active site" evidence="8">
    <location>
        <position position="37"/>
    </location>
</feature>
<dbReference type="FunFam" id="3.40.50.300:FF:000292">
    <property type="entry name" value="ATP-dependent dethiobiotin synthetase BioD"/>
    <property type="match status" value="1"/>
</dbReference>
<dbReference type="SUPFAM" id="SSF52540">
    <property type="entry name" value="P-loop containing nucleoside triphosphate hydrolases"/>
    <property type="match status" value="1"/>
</dbReference>
<evidence type="ECO:0000256" key="2">
    <source>
        <dbReference type="ARBA" id="ARBA00022598"/>
    </source>
</evidence>
<dbReference type="GO" id="GO:0000287">
    <property type="term" value="F:magnesium ion binding"/>
    <property type="evidence" value="ECO:0007669"/>
    <property type="project" value="UniProtKB-UniRule"/>
</dbReference>
<keyword evidence="5 8" id="KW-0093">Biotin biosynthesis</keyword>
<comment type="function">
    <text evidence="8">Catalyzes a mechanistically unusual reaction, the ATP-dependent insertion of CO2 between the N7 and N8 nitrogen atoms of 7,8-diaminopelargonic acid (DAPA, also called 7,8-diammoniononanoate) to form a ureido ring.</text>
</comment>
<evidence type="ECO:0000256" key="9">
    <source>
        <dbReference type="SAM" id="Coils"/>
    </source>
</evidence>
<dbReference type="GO" id="GO:0005524">
    <property type="term" value="F:ATP binding"/>
    <property type="evidence" value="ECO:0007669"/>
    <property type="project" value="UniProtKB-UniRule"/>
</dbReference>
<dbReference type="NCBIfam" id="TIGR00347">
    <property type="entry name" value="bioD"/>
    <property type="match status" value="1"/>
</dbReference>
<feature type="binding site" evidence="8">
    <location>
        <position position="16"/>
    </location>
    <ligand>
        <name>Mg(2+)</name>
        <dbReference type="ChEBI" id="CHEBI:18420"/>
    </ligand>
</feature>
<name>A0AB38H7L5_9PAST</name>
<gene>
    <name evidence="10" type="primary">bioD1</name>
    <name evidence="8" type="synonym">bioD</name>
    <name evidence="10" type="ORF">NCTC8540_00833</name>
</gene>
<evidence type="ECO:0000313" key="10">
    <source>
        <dbReference type="EMBL" id="STO68344.1"/>
    </source>
</evidence>
<dbReference type="InterPro" id="IPR004472">
    <property type="entry name" value="DTB_synth_BioD"/>
</dbReference>
<dbReference type="GO" id="GO:0009102">
    <property type="term" value="P:biotin biosynthetic process"/>
    <property type="evidence" value="ECO:0007669"/>
    <property type="project" value="UniProtKB-UniRule"/>
</dbReference>
<dbReference type="GO" id="GO:0042803">
    <property type="term" value="F:protein homodimerization activity"/>
    <property type="evidence" value="ECO:0007669"/>
    <property type="project" value="UniProtKB-ARBA"/>
</dbReference>
<feature type="binding site" evidence="8">
    <location>
        <begin position="183"/>
        <end position="184"/>
    </location>
    <ligand>
        <name>ATP</name>
        <dbReference type="ChEBI" id="CHEBI:30616"/>
    </ligand>
</feature>
<comment type="similarity">
    <text evidence="8">Belongs to the dethiobiotin synthetase family.</text>
</comment>
<keyword evidence="6 8" id="KW-0067">ATP-binding</keyword>
<evidence type="ECO:0000256" key="7">
    <source>
        <dbReference type="ARBA" id="ARBA00022842"/>
    </source>
</evidence>
<reference evidence="10 11" key="1">
    <citation type="submission" date="2018-06" db="EMBL/GenBank/DDBJ databases">
        <authorList>
            <consortium name="Pathogen Informatics"/>
            <person name="Doyle S."/>
        </authorList>
    </citation>
    <scope>NUCLEOTIDE SEQUENCE [LARGE SCALE GENOMIC DNA]</scope>
    <source>
        <strain evidence="10 11">NCTC8540</strain>
    </source>
</reference>
<dbReference type="EC" id="6.3.3.3" evidence="8"/>
<dbReference type="EMBL" id="UGHJ01000001">
    <property type="protein sequence ID" value="STO68344.1"/>
    <property type="molecule type" value="Genomic_DNA"/>
</dbReference>
<evidence type="ECO:0000313" key="11">
    <source>
        <dbReference type="Proteomes" id="UP000254496"/>
    </source>
</evidence>
<feature type="binding site" evidence="8">
    <location>
        <begin position="12"/>
        <end position="17"/>
    </location>
    <ligand>
        <name>ATP</name>
        <dbReference type="ChEBI" id="CHEBI:30616"/>
    </ligand>
</feature>
<dbReference type="AlphaFoldDB" id="A0AB38H7L5"/>
<feature type="binding site" evidence="8">
    <location>
        <begin position="212"/>
        <end position="214"/>
    </location>
    <ligand>
        <name>ATP</name>
        <dbReference type="ChEBI" id="CHEBI:30616"/>
    </ligand>
</feature>
<evidence type="ECO:0000256" key="5">
    <source>
        <dbReference type="ARBA" id="ARBA00022756"/>
    </source>
</evidence>
<evidence type="ECO:0000256" key="3">
    <source>
        <dbReference type="ARBA" id="ARBA00022723"/>
    </source>
</evidence>
<keyword evidence="4 8" id="KW-0547">Nucleotide-binding</keyword>
<dbReference type="PIRSF" id="PIRSF006755">
    <property type="entry name" value="DTB_synth"/>
    <property type="match status" value="1"/>
</dbReference>
<keyword evidence="7 8" id="KW-0460">Magnesium</keyword>
<comment type="subcellular location">
    <subcellularLocation>
        <location evidence="8">Cytoplasm</location>
    </subcellularLocation>
</comment>
<dbReference type="HAMAP" id="MF_00336">
    <property type="entry name" value="BioD"/>
    <property type="match status" value="1"/>
</dbReference>
<evidence type="ECO:0000256" key="1">
    <source>
        <dbReference type="ARBA" id="ARBA00022490"/>
    </source>
</evidence>
<evidence type="ECO:0000256" key="6">
    <source>
        <dbReference type="ARBA" id="ARBA00022840"/>
    </source>
</evidence>
<proteinExistence type="inferred from homology"/>
<evidence type="ECO:0000256" key="4">
    <source>
        <dbReference type="ARBA" id="ARBA00022741"/>
    </source>
</evidence>
<dbReference type="PANTHER" id="PTHR43210:SF5">
    <property type="entry name" value="DETHIOBIOTIN SYNTHETASE"/>
    <property type="match status" value="1"/>
</dbReference>
<feature type="binding site" evidence="8">
    <location>
        <position position="65"/>
    </location>
    <ligand>
        <name>Mg(2+)</name>
        <dbReference type="ChEBI" id="CHEBI:18420"/>
    </ligand>
</feature>
<dbReference type="Pfam" id="PF13500">
    <property type="entry name" value="AAA_26"/>
    <property type="match status" value="1"/>
</dbReference>
<accession>A0AB38H7L5</accession>
<comment type="subunit">
    <text evidence="8">Homodimer.</text>
</comment>
<dbReference type="InterPro" id="IPR027417">
    <property type="entry name" value="P-loop_NTPase"/>
</dbReference>
<feature type="binding site" evidence="8">
    <location>
        <position position="65"/>
    </location>
    <ligand>
        <name>ATP</name>
        <dbReference type="ChEBI" id="CHEBI:30616"/>
    </ligand>
</feature>
<comment type="caution">
    <text evidence="8">Lacks conserved residue(s) required for the propagation of feature annotation.</text>
</comment>
<comment type="pathway">
    <text evidence="8">Cofactor biosynthesis; biotin biosynthesis; biotin from 7,8-diaminononanoate: step 1/2.</text>
</comment>